<accession>A0A4P9C9V6</accession>
<dbReference type="InterPro" id="IPR003439">
    <property type="entry name" value="ABC_transporter-like_ATP-bd"/>
</dbReference>
<dbReference type="CDD" id="cd03255">
    <property type="entry name" value="ABC_MJ0796_LolCDE_FtsE"/>
    <property type="match status" value="1"/>
</dbReference>
<dbReference type="Gene3D" id="3.40.50.300">
    <property type="entry name" value="P-loop containing nucleotide triphosphate hydrolases"/>
    <property type="match status" value="1"/>
</dbReference>
<dbReference type="AlphaFoldDB" id="A0A4P9C9V6"/>
<evidence type="ECO:0000256" key="2">
    <source>
        <dbReference type="ARBA" id="ARBA00022448"/>
    </source>
</evidence>
<dbReference type="InterPro" id="IPR003593">
    <property type="entry name" value="AAA+_ATPase"/>
</dbReference>
<dbReference type="EMBL" id="CP029487">
    <property type="protein sequence ID" value="QCT71472.1"/>
    <property type="molecule type" value="Genomic_DNA"/>
</dbReference>
<keyword evidence="3" id="KW-0547">Nucleotide-binding</keyword>
<evidence type="ECO:0000256" key="1">
    <source>
        <dbReference type="ARBA" id="ARBA00005417"/>
    </source>
</evidence>
<dbReference type="SUPFAM" id="SSF52540">
    <property type="entry name" value="P-loop containing nucleoside triphosphate hydrolases"/>
    <property type="match status" value="1"/>
</dbReference>
<dbReference type="PROSITE" id="PS50893">
    <property type="entry name" value="ABC_TRANSPORTER_2"/>
    <property type="match status" value="1"/>
</dbReference>
<dbReference type="SMART" id="SM00382">
    <property type="entry name" value="AAA"/>
    <property type="match status" value="1"/>
</dbReference>
<proteinExistence type="inferred from homology"/>
<dbReference type="PANTHER" id="PTHR42798:SF2">
    <property type="entry name" value="ABC TRANSPORTER ATP-BINDING PROTEIN MG467-RELATED"/>
    <property type="match status" value="1"/>
</dbReference>
<dbReference type="Pfam" id="PF00005">
    <property type="entry name" value="ABC_tran"/>
    <property type="match status" value="1"/>
</dbReference>
<name>A0A4P9C9V6_EUBML</name>
<dbReference type="InterPro" id="IPR017911">
    <property type="entry name" value="MacB-like_ATP-bd"/>
</dbReference>
<gene>
    <name evidence="6" type="ORF">CPZ25_009055</name>
</gene>
<evidence type="ECO:0000313" key="6">
    <source>
        <dbReference type="EMBL" id="QCT71472.1"/>
    </source>
</evidence>
<protein>
    <submittedName>
        <fullName evidence="6">ABC transporter ATP-binding protein</fullName>
    </submittedName>
</protein>
<evidence type="ECO:0000313" key="7">
    <source>
        <dbReference type="Proteomes" id="UP000218387"/>
    </source>
</evidence>
<sequence>MGFIELEKITKEYFMGDQKILAVNQASFSINQGELVVILGPSGAGKSTILNLLGGMDTATSGQLFVDGQDITALKESQLTDYRASEVGFVFQFYNLIPALTVYENIALIKEATSKALEPEGVLKSVGLWERRHLFPTQISGGEQQRTAIARALCKNPKLLLCDEPTGALDSKTGIVILTLLQNMSREKGHTVVIVTHNAALAEMADKVIQIKNGRVADITLNTAPRNVSEVRW</sequence>
<feature type="domain" description="ABC transporter" evidence="5">
    <location>
        <begin position="4"/>
        <end position="231"/>
    </location>
</feature>
<evidence type="ECO:0000259" key="5">
    <source>
        <dbReference type="PROSITE" id="PS50893"/>
    </source>
</evidence>
<organism evidence="6 7">
    <name type="scientific">Eubacterium maltosivorans</name>
    <dbReference type="NCBI Taxonomy" id="2041044"/>
    <lineage>
        <taxon>Bacteria</taxon>
        <taxon>Bacillati</taxon>
        <taxon>Bacillota</taxon>
        <taxon>Clostridia</taxon>
        <taxon>Eubacteriales</taxon>
        <taxon>Eubacteriaceae</taxon>
        <taxon>Eubacterium</taxon>
    </lineage>
</organism>
<dbReference type="KEGG" id="emt:CPZ25_009055"/>
<dbReference type="GO" id="GO:0016887">
    <property type="term" value="F:ATP hydrolysis activity"/>
    <property type="evidence" value="ECO:0007669"/>
    <property type="project" value="InterPro"/>
</dbReference>
<dbReference type="GO" id="GO:0022857">
    <property type="term" value="F:transmembrane transporter activity"/>
    <property type="evidence" value="ECO:0007669"/>
    <property type="project" value="UniProtKB-ARBA"/>
</dbReference>
<dbReference type="GO" id="GO:0098796">
    <property type="term" value="C:membrane protein complex"/>
    <property type="evidence" value="ECO:0007669"/>
    <property type="project" value="UniProtKB-ARBA"/>
</dbReference>
<evidence type="ECO:0000256" key="4">
    <source>
        <dbReference type="ARBA" id="ARBA00022840"/>
    </source>
</evidence>
<dbReference type="InterPro" id="IPR027417">
    <property type="entry name" value="P-loop_NTPase"/>
</dbReference>
<dbReference type="FunFam" id="3.40.50.300:FF:000032">
    <property type="entry name" value="Export ABC transporter ATP-binding protein"/>
    <property type="match status" value="1"/>
</dbReference>
<reference evidence="6 7" key="1">
    <citation type="submission" date="2018-05" db="EMBL/GenBank/DDBJ databases">
        <title>Genome comparison of Eubacterium sp.</title>
        <authorList>
            <person name="Feng Y."/>
            <person name="Sanchez-Andrea I."/>
            <person name="Stams A.J.M."/>
            <person name="De Vos W.M."/>
        </authorList>
    </citation>
    <scope>NUCLEOTIDE SEQUENCE [LARGE SCALE GENOMIC DNA]</scope>
    <source>
        <strain evidence="6 7">YI</strain>
    </source>
</reference>
<comment type="similarity">
    <text evidence="1">Belongs to the ABC transporter superfamily.</text>
</comment>
<keyword evidence="4 6" id="KW-0067">ATP-binding</keyword>
<keyword evidence="7" id="KW-1185">Reference proteome</keyword>
<dbReference type="GO" id="GO:0005524">
    <property type="term" value="F:ATP binding"/>
    <property type="evidence" value="ECO:0007669"/>
    <property type="project" value="UniProtKB-KW"/>
</dbReference>
<dbReference type="Proteomes" id="UP000218387">
    <property type="component" value="Chromosome"/>
</dbReference>
<dbReference type="RefSeq" id="WP_096920244.1">
    <property type="nucleotide sequence ID" value="NZ_CP029487.1"/>
</dbReference>
<keyword evidence="2" id="KW-0813">Transport</keyword>
<evidence type="ECO:0000256" key="3">
    <source>
        <dbReference type="ARBA" id="ARBA00022741"/>
    </source>
</evidence>
<dbReference type="PANTHER" id="PTHR42798">
    <property type="entry name" value="LIPOPROTEIN-RELEASING SYSTEM ATP-BINDING PROTEIN LOLD"/>
    <property type="match status" value="1"/>
</dbReference>